<keyword evidence="9" id="KW-1185">Reference proteome</keyword>
<dbReference type="PROSITE" id="PS51363">
    <property type="entry name" value="W2"/>
    <property type="match status" value="1"/>
</dbReference>
<sequence>MNTKMCKKDVLQAVILADDFTTKLNPVQNILPSILMPVINIPLFDYMIETLIKSRVQEVFLYCCSHIDLLRKYIKEREYKDITISLIISDGCRSFGDALRDIDTKGWIRGYFILIRGNTFTNTNLKSLLDIHHSKVKKDKGATMTMVLRNLGSTKESYLSEEASVVVSDKHSNKVLYYTKLKDSEKKVKLELNWFLSHNEVEINSCYLDTHIYLCSPSVLPLFADNFDFQTMDDFIRGVLMNEEILDSRIYWQQLNTEDYAMPVTSWKAYHILTQDVLHRHSFPLSPNAFPLLKNFICMPRSTYKHETATFAKGCLLEKDCILGFNSTLGNNTTVARSVIADNCAISNNVNICNSYIFSNVKIKHNCTIKDSILFSDCIVKHHSLIDGSILYPGIDVTPRSQYIDTIVESTSSGISRIKMSDLKDDGFLYFKKYKTEITNYDDCSLTESSSNEEDLDCNSPIPDDTNMFLSEVIDSLLRGYQDKLNCENLILEINSSRYAYNVTIREVTYNVIKAILSLPLHYLSETKAAVNNQNYQKNLKIMITYFSTIISNYVKNEDAQEDCLRAIEDVASTTDELLPYTQHLLHQFYDRDILSEEKILEWYESTEEDADALHVKVKNAVQPFIKWLREAEEDSTESNE</sequence>
<dbReference type="GO" id="GO:0003743">
    <property type="term" value="F:translation initiation factor activity"/>
    <property type="evidence" value="ECO:0007669"/>
    <property type="project" value="TreeGrafter"/>
</dbReference>
<dbReference type="Gene3D" id="3.90.550.10">
    <property type="entry name" value="Spore Coat Polysaccharide Biosynthesis Protein SpsA, Chain A"/>
    <property type="match status" value="1"/>
</dbReference>
<evidence type="ECO:0000256" key="2">
    <source>
        <dbReference type="ARBA" id="ARBA00007878"/>
    </source>
</evidence>
<comment type="caution">
    <text evidence="8">The sequence shown here is derived from an EMBL/GenBank/DDBJ whole genome shotgun (WGS) entry which is preliminary data.</text>
</comment>
<dbReference type="Gene3D" id="1.25.40.180">
    <property type="match status" value="1"/>
</dbReference>
<evidence type="ECO:0000256" key="6">
    <source>
        <dbReference type="ARBA" id="ARBA00046432"/>
    </source>
</evidence>
<dbReference type="PANTHER" id="PTHR45887">
    <property type="entry name" value="TRANSLATION INITIATION FACTOR EIF-2B SUBUNIT EPSILON"/>
    <property type="match status" value="1"/>
</dbReference>
<dbReference type="InterPro" id="IPR003307">
    <property type="entry name" value="W2_domain"/>
</dbReference>
<name>A0AAW2FBK8_9HYME</name>
<dbReference type="EMBL" id="JADYXP020000012">
    <property type="protein sequence ID" value="KAL0113319.1"/>
    <property type="molecule type" value="Genomic_DNA"/>
</dbReference>
<dbReference type="SUPFAM" id="SSF48371">
    <property type="entry name" value="ARM repeat"/>
    <property type="match status" value="1"/>
</dbReference>
<gene>
    <name evidence="8" type="ORF">PUN28_012461</name>
</gene>
<dbReference type="GO" id="GO:0005851">
    <property type="term" value="C:eukaryotic translation initiation factor 2B complex"/>
    <property type="evidence" value="ECO:0007669"/>
    <property type="project" value="TreeGrafter"/>
</dbReference>
<evidence type="ECO:0000256" key="1">
    <source>
        <dbReference type="ARBA" id="ARBA00004514"/>
    </source>
</evidence>
<dbReference type="GO" id="GO:0005829">
    <property type="term" value="C:cytosol"/>
    <property type="evidence" value="ECO:0007669"/>
    <property type="project" value="UniProtKB-SubCell"/>
</dbReference>
<dbReference type="SUPFAM" id="SSF53448">
    <property type="entry name" value="Nucleotide-diphospho-sugar transferases"/>
    <property type="match status" value="1"/>
</dbReference>
<evidence type="ECO:0000313" key="9">
    <source>
        <dbReference type="Proteomes" id="UP001430953"/>
    </source>
</evidence>
<dbReference type="GO" id="GO:0005085">
    <property type="term" value="F:guanyl-nucleotide exchange factor activity"/>
    <property type="evidence" value="ECO:0007669"/>
    <property type="project" value="InterPro"/>
</dbReference>
<dbReference type="Proteomes" id="UP001430953">
    <property type="component" value="Unassembled WGS sequence"/>
</dbReference>
<dbReference type="Gene3D" id="2.160.10.10">
    <property type="entry name" value="Hexapeptide repeat proteins"/>
    <property type="match status" value="1"/>
</dbReference>
<evidence type="ECO:0000256" key="3">
    <source>
        <dbReference type="ARBA" id="ARBA00022490"/>
    </source>
</evidence>
<comment type="subunit">
    <text evidence="6">Component of the translation initiation factor 2B (eIF2B) complex which is a heterodecamer of two sets of five different subunits: alpha, beta, gamma, delta and epsilon. Subunits alpha, beta and delta comprise a regulatory subcomplex and subunits epsilon and gamma comprise a catalytic subcomplex. Within the complex, the hexameric regulatory complex resides at the center, with the two heterodimeric catalytic subcomplexes bound on opposite sides.</text>
</comment>
<accession>A0AAW2FBK8</accession>
<dbReference type="CDD" id="cd11558">
    <property type="entry name" value="W2_eIF2B_epsilon"/>
    <property type="match status" value="1"/>
</dbReference>
<dbReference type="InterPro" id="IPR029044">
    <property type="entry name" value="Nucleotide-diphossugar_trans"/>
</dbReference>
<comment type="subcellular location">
    <subcellularLocation>
        <location evidence="1">Cytoplasm</location>
        <location evidence="1">Cytosol</location>
    </subcellularLocation>
</comment>
<dbReference type="InterPro" id="IPR051956">
    <property type="entry name" value="eIF2B_epsilon"/>
</dbReference>
<protein>
    <recommendedName>
        <fullName evidence="4">Translation initiation factor eIF2B subunit epsilon</fullName>
    </recommendedName>
    <alternativeName>
        <fullName evidence="5">eIF2B GDP-GTP exchange factor subunit epsilon</fullName>
    </alternativeName>
</protein>
<dbReference type="AlphaFoldDB" id="A0AAW2FBK8"/>
<feature type="domain" description="W2" evidence="7">
    <location>
        <begin position="463"/>
        <end position="639"/>
    </location>
</feature>
<reference evidence="8 9" key="1">
    <citation type="submission" date="2023-03" db="EMBL/GenBank/DDBJ databases">
        <title>High recombination rates correlate with genetic variation in Cardiocondyla obscurior ants.</title>
        <authorList>
            <person name="Errbii M."/>
        </authorList>
    </citation>
    <scope>NUCLEOTIDE SEQUENCE [LARGE SCALE GENOMIC DNA]</scope>
    <source>
        <strain evidence="8">Alpha-2009</strain>
        <tissue evidence="8">Whole body</tissue>
    </source>
</reference>
<dbReference type="InterPro" id="IPR016024">
    <property type="entry name" value="ARM-type_fold"/>
</dbReference>
<dbReference type="InterPro" id="IPR044123">
    <property type="entry name" value="W2_eIF2B_epsilon"/>
</dbReference>
<evidence type="ECO:0000256" key="4">
    <source>
        <dbReference type="ARBA" id="ARBA00044144"/>
    </source>
</evidence>
<dbReference type="Pfam" id="PF25084">
    <property type="entry name" value="LbH_EIF2B"/>
    <property type="match status" value="1"/>
</dbReference>
<dbReference type="PANTHER" id="PTHR45887:SF1">
    <property type="entry name" value="TRANSLATION INITIATION FACTOR EIF-2B SUBUNIT EPSILON"/>
    <property type="match status" value="1"/>
</dbReference>
<evidence type="ECO:0000256" key="5">
    <source>
        <dbReference type="ARBA" id="ARBA00044345"/>
    </source>
</evidence>
<dbReference type="FunFam" id="1.25.40.180:FF:000022">
    <property type="entry name" value="Translation initiation factor eIF-2B epsilon subunit"/>
    <property type="match status" value="1"/>
</dbReference>
<comment type="similarity">
    <text evidence="2">Belongs to the eIF-2B gamma/epsilon subunits family.</text>
</comment>
<evidence type="ECO:0000259" key="7">
    <source>
        <dbReference type="PROSITE" id="PS51363"/>
    </source>
</evidence>
<dbReference type="SMART" id="SM00515">
    <property type="entry name" value="eIF5C"/>
    <property type="match status" value="1"/>
</dbReference>
<keyword evidence="3" id="KW-0963">Cytoplasm</keyword>
<organism evidence="8 9">
    <name type="scientific">Cardiocondyla obscurior</name>
    <dbReference type="NCBI Taxonomy" id="286306"/>
    <lineage>
        <taxon>Eukaryota</taxon>
        <taxon>Metazoa</taxon>
        <taxon>Ecdysozoa</taxon>
        <taxon>Arthropoda</taxon>
        <taxon>Hexapoda</taxon>
        <taxon>Insecta</taxon>
        <taxon>Pterygota</taxon>
        <taxon>Neoptera</taxon>
        <taxon>Endopterygota</taxon>
        <taxon>Hymenoptera</taxon>
        <taxon>Apocrita</taxon>
        <taxon>Aculeata</taxon>
        <taxon>Formicoidea</taxon>
        <taxon>Formicidae</taxon>
        <taxon>Myrmicinae</taxon>
        <taxon>Cardiocondyla</taxon>
    </lineage>
</organism>
<evidence type="ECO:0000313" key="8">
    <source>
        <dbReference type="EMBL" id="KAL0113319.1"/>
    </source>
</evidence>
<dbReference type="GO" id="GO:0031369">
    <property type="term" value="F:translation initiation factor binding"/>
    <property type="evidence" value="ECO:0007669"/>
    <property type="project" value="InterPro"/>
</dbReference>
<proteinExistence type="inferred from homology"/>
<dbReference type="InterPro" id="IPR056764">
    <property type="entry name" value="LbH_EIF2B3/5"/>
</dbReference>
<dbReference type="Pfam" id="PF02020">
    <property type="entry name" value="W2"/>
    <property type="match status" value="1"/>
</dbReference>